<gene>
    <name evidence="4" type="ORF">K8U91_03475</name>
</gene>
<keyword evidence="1" id="KW-0732">Signal</keyword>
<reference evidence="4" key="1">
    <citation type="journal article" date="2021" name="PeerJ">
        <title>Extensive microbial diversity within the chicken gut microbiome revealed by metagenomics and culture.</title>
        <authorList>
            <person name="Gilroy R."/>
            <person name="Ravi A."/>
            <person name="Getino M."/>
            <person name="Pursley I."/>
            <person name="Horton D.L."/>
            <person name="Alikhan N.F."/>
            <person name="Baker D."/>
            <person name="Gharbi K."/>
            <person name="Hall N."/>
            <person name="Watson M."/>
            <person name="Adriaenssens E.M."/>
            <person name="Foster-Nyarko E."/>
            <person name="Jarju S."/>
            <person name="Secka A."/>
            <person name="Antonio M."/>
            <person name="Oren A."/>
            <person name="Chaudhuri R.R."/>
            <person name="La Ragione R."/>
            <person name="Hildebrand F."/>
            <person name="Pallen M.J."/>
        </authorList>
    </citation>
    <scope>NUCLEOTIDE SEQUENCE</scope>
    <source>
        <strain evidence="4">CHK121-7720</strain>
    </source>
</reference>
<evidence type="ECO:0000313" key="5">
    <source>
        <dbReference type="Proteomes" id="UP000757103"/>
    </source>
</evidence>
<dbReference type="InterPro" id="IPR003343">
    <property type="entry name" value="Big_2"/>
</dbReference>
<dbReference type="SUPFAM" id="SSF49373">
    <property type="entry name" value="Invasin/intimin cell-adhesion fragments"/>
    <property type="match status" value="1"/>
</dbReference>
<dbReference type="RefSeq" id="WP_273305568.1">
    <property type="nucleotide sequence ID" value="NZ_DYUD01000012.1"/>
</dbReference>
<dbReference type="EMBL" id="DYUD01000012">
    <property type="protein sequence ID" value="HJG88525.1"/>
    <property type="molecule type" value="Genomic_DNA"/>
</dbReference>
<dbReference type="Gene3D" id="2.60.40.1080">
    <property type="match status" value="1"/>
</dbReference>
<protein>
    <submittedName>
        <fullName evidence="4">DUF5017 domain-containing protein</fullName>
    </submittedName>
</protein>
<feature type="domain" description="DUF5017" evidence="3">
    <location>
        <begin position="346"/>
        <end position="442"/>
    </location>
</feature>
<dbReference type="Pfam" id="PF02368">
    <property type="entry name" value="Big_2"/>
    <property type="match status" value="1"/>
</dbReference>
<sequence length="514" mass="54623">MKNFTLSSWVLLAALSVGTFTSQAAYPGAGTFNKVNSADEITTGSYMLIANKKAMSNEFGGNKKLVPVDLEITGDESSMVDPDKSLVFEFEVANGVITIKNGNNIVGYASGTNFTYNTTANSDATKDQWKAENGDNGILLKNVYTINDKASNPDANIRCILLNNSVNNTGATSNAFGPYAESNATSEGYYVPTLFKLSESGLPSAQLAFTDGSNKTKIFTAGATFESPATTVSTSPIVYASSNTGVATIDNNGLVTLVAAGETEISASVAANDSYEGAVVSYTLTVLNNLVTLPYSIDFKSGLGDWLNYSVKGNMAWESDPKYGVVAKGFGKGESETWLVSPAVAATKIELTFSSWTKYEGPALALLISFDFDPLTMDDPNDATWTDITSQAQWPTEQGKWTESGIISHNELQAPVRIAFKYIGGGNSDDSAQWEITDLVAQGENLSVSSATLNEMKVISGKGEIVVLSDKAEEIAIYSMTGMEVLRTQIVEGSNPISLPAGIYIVNGVKAIVF</sequence>
<dbReference type="Pfam" id="PF16409">
    <property type="entry name" value="DUF5017"/>
    <property type="match status" value="1"/>
</dbReference>
<feature type="signal peptide" evidence="1">
    <location>
        <begin position="1"/>
        <end position="24"/>
    </location>
</feature>
<name>A0A921MQN5_9BACT</name>
<dbReference type="InterPro" id="IPR008964">
    <property type="entry name" value="Invasin/intimin_cell_adhesion"/>
</dbReference>
<proteinExistence type="predicted"/>
<evidence type="ECO:0000259" key="3">
    <source>
        <dbReference type="Pfam" id="PF16409"/>
    </source>
</evidence>
<evidence type="ECO:0000313" key="4">
    <source>
        <dbReference type="EMBL" id="HJG88525.1"/>
    </source>
</evidence>
<evidence type="ECO:0000256" key="1">
    <source>
        <dbReference type="SAM" id="SignalP"/>
    </source>
</evidence>
<evidence type="ECO:0000259" key="2">
    <source>
        <dbReference type="Pfam" id="PF02368"/>
    </source>
</evidence>
<organism evidence="4 5">
    <name type="scientific">Barnesiella viscericola</name>
    <dbReference type="NCBI Taxonomy" id="397865"/>
    <lineage>
        <taxon>Bacteria</taxon>
        <taxon>Pseudomonadati</taxon>
        <taxon>Bacteroidota</taxon>
        <taxon>Bacteroidia</taxon>
        <taxon>Bacteroidales</taxon>
        <taxon>Barnesiellaceae</taxon>
        <taxon>Barnesiella</taxon>
    </lineage>
</organism>
<reference evidence="4" key="2">
    <citation type="submission" date="2021-09" db="EMBL/GenBank/DDBJ databases">
        <authorList>
            <person name="Gilroy R."/>
        </authorList>
    </citation>
    <scope>NUCLEOTIDE SEQUENCE</scope>
    <source>
        <strain evidence="4">CHK121-7720</strain>
    </source>
</reference>
<feature type="chain" id="PRO_5037691973" evidence="1">
    <location>
        <begin position="25"/>
        <end position="514"/>
    </location>
</feature>
<dbReference type="Proteomes" id="UP000757103">
    <property type="component" value="Unassembled WGS sequence"/>
</dbReference>
<dbReference type="InterPro" id="IPR032185">
    <property type="entry name" value="DUF5017"/>
</dbReference>
<comment type="caution">
    <text evidence="4">The sequence shown here is derived from an EMBL/GenBank/DDBJ whole genome shotgun (WGS) entry which is preliminary data.</text>
</comment>
<dbReference type="AlphaFoldDB" id="A0A921MQN5"/>
<feature type="domain" description="BIG2" evidence="2">
    <location>
        <begin position="230"/>
        <end position="275"/>
    </location>
</feature>
<accession>A0A921MQN5</accession>